<keyword evidence="3" id="KW-0597">Phosphoprotein</keyword>
<feature type="transmembrane region" description="Helical" evidence="7">
    <location>
        <begin position="169"/>
        <end position="191"/>
    </location>
</feature>
<feature type="transmembrane region" description="Helical" evidence="7">
    <location>
        <begin position="224"/>
        <end position="242"/>
    </location>
</feature>
<dbReference type="GO" id="GO:0009927">
    <property type="term" value="F:histidine phosphotransfer kinase activity"/>
    <property type="evidence" value="ECO:0007669"/>
    <property type="project" value="TreeGrafter"/>
</dbReference>
<keyword evidence="7" id="KW-0812">Transmembrane</keyword>
<dbReference type="InterPro" id="IPR003594">
    <property type="entry name" value="HATPase_dom"/>
</dbReference>
<reference evidence="9 10" key="1">
    <citation type="journal article" date="2016" name="Nat. Commun.">
        <title>Thousands of microbial genomes shed light on interconnected biogeochemical processes in an aquifer system.</title>
        <authorList>
            <person name="Anantharaman K."/>
            <person name="Brown C.T."/>
            <person name="Hug L.A."/>
            <person name="Sharon I."/>
            <person name="Castelle C.J."/>
            <person name="Probst A.J."/>
            <person name="Thomas B.C."/>
            <person name="Singh A."/>
            <person name="Wilkins M.J."/>
            <person name="Karaoz U."/>
            <person name="Brodie E.L."/>
            <person name="Williams K.H."/>
            <person name="Hubbard S.S."/>
            <person name="Banfield J.F."/>
        </authorList>
    </citation>
    <scope>NUCLEOTIDE SEQUENCE [LARGE SCALE GENOMIC DNA]</scope>
</reference>
<feature type="transmembrane region" description="Helical" evidence="7">
    <location>
        <begin position="134"/>
        <end position="153"/>
    </location>
</feature>
<dbReference type="InterPro" id="IPR036097">
    <property type="entry name" value="HisK_dim/P_sf"/>
</dbReference>
<feature type="transmembrane region" description="Helical" evidence="7">
    <location>
        <begin position="59"/>
        <end position="83"/>
    </location>
</feature>
<organism evidence="9 10">
    <name type="scientific">Candidatus Lloydbacteria bacterium RIFCSPHIGHO2_02_FULL_54_17</name>
    <dbReference type="NCBI Taxonomy" id="1798664"/>
    <lineage>
        <taxon>Bacteria</taxon>
        <taxon>Candidatus Lloydiibacteriota</taxon>
    </lineage>
</organism>
<dbReference type="Pfam" id="PF02518">
    <property type="entry name" value="HATPase_c"/>
    <property type="match status" value="1"/>
</dbReference>
<dbReference type="InterPro" id="IPR031621">
    <property type="entry name" value="HisKA_7TM"/>
</dbReference>
<dbReference type="SUPFAM" id="SSF47384">
    <property type="entry name" value="Homodimeric domain of signal transducing histidine kinase"/>
    <property type="match status" value="1"/>
</dbReference>
<sequence length="541" mass="60171">MLSLTIVIVVLNLSLGVAILLQGRRDWSAVVFFLITLIFSLLSYANYNTLTIDPKTGLFWLRIEMFLAAWHTFLFFAFVHLFTKTGYAYTLKRSLAFLAPFVVVLGLTLSPYLFADMTVSPINDELEAVPGKLFPIFALWLFSTMALSVYKVISTFRKSVGLERQQWKYLLIGSFATYLSLVLFNFIFAGILHNTTFLKYTPLYSLPIVIATAYAIIKHNLFDLKLLATEAFVSIIAVVYFAKITIAVSVIDRVIDGLIFLATAYFGLQLIRSAKEEVARREEIRALAKKLAETNYELARSNEQLKILDKRKSEFVSLVSHQLRAPITAIKGYASLLMEGFYGKLSVKTKEPAERIFLSSQRLVKMVADFLDLSKIEQDAMSYNMTSVDIGEVLRDVATDFVFVAKEKDLTLEINVPAKQKFVVSADDGKLRQIISNVIDNSIKYTPKGSIAVSVGRDTAKKTVAVRIKDTGIGLSPDDKEHIFGKFTRGKGGQKENTGGSGLGLYVAKKMLEAQKGNLSVESDGVGLGSTFVIEFPAEGT</sequence>
<dbReference type="InterPro" id="IPR003661">
    <property type="entry name" value="HisK_dim/P_dom"/>
</dbReference>
<comment type="catalytic activity">
    <reaction evidence="1">
        <text>ATP + protein L-histidine = ADP + protein N-phospho-L-histidine.</text>
        <dbReference type="EC" id="2.7.13.3"/>
    </reaction>
</comment>
<keyword evidence="5" id="KW-0418">Kinase</keyword>
<feature type="transmembrane region" description="Helical" evidence="7">
    <location>
        <begin position="95"/>
        <end position="114"/>
    </location>
</feature>
<keyword evidence="7" id="KW-1133">Transmembrane helix</keyword>
<evidence type="ECO:0000256" key="4">
    <source>
        <dbReference type="ARBA" id="ARBA00022679"/>
    </source>
</evidence>
<dbReference type="PROSITE" id="PS50109">
    <property type="entry name" value="HIS_KIN"/>
    <property type="match status" value="1"/>
</dbReference>
<evidence type="ECO:0000256" key="7">
    <source>
        <dbReference type="SAM" id="Phobius"/>
    </source>
</evidence>
<dbReference type="InterPro" id="IPR005467">
    <property type="entry name" value="His_kinase_dom"/>
</dbReference>
<evidence type="ECO:0000256" key="2">
    <source>
        <dbReference type="ARBA" id="ARBA00012438"/>
    </source>
</evidence>
<dbReference type="Pfam" id="PF00512">
    <property type="entry name" value="HisKA"/>
    <property type="match status" value="1"/>
</dbReference>
<dbReference type="PANTHER" id="PTHR43047:SF72">
    <property type="entry name" value="OSMOSENSING HISTIDINE PROTEIN KINASE SLN1"/>
    <property type="match status" value="1"/>
</dbReference>
<comment type="caution">
    <text evidence="9">The sequence shown here is derived from an EMBL/GenBank/DDBJ whole genome shotgun (WGS) entry which is preliminary data.</text>
</comment>
<feature type="domain" description="Histidine kinase" evidence="8">
    <location>
        <begin position="318"/>
        <end position="540"/>
    </location>
</feature>
<feature type="coiled-coil region" evidence="6">
    <location>
        <begin position="284"/>
        <end position="311"/>
    </location>
</feature>
<keyword evidence="6" id="KW-0175">Coiled coil</keyword>
<dbReference type="Gene3D" id="1.10.287.130">
    <property type="match status" value="1"/>
</dbReference>
<feature type="transmembrane region" description="Helical" evidence="7">
    <location>
        <begin position="197"/>
        <end position="217"/>
    </location>
</feature>
<evidence type="ECO:0000313" key="9">
    <source>
        <dbReference type="EMBL" id="OGZ10646.1"/>
    </source>
</evidence>
<dbReference type="PRINTS" id="PR00344">
    <property type="entry name" value="BCTRLSENSOR"/>
</dbReference>
<dbReference type="EMBL" id="MHLO01000049">
    <property type="protein sequence ID" value="OGZ10646.1"/>
    <property type="molecule type" value="Genomic_DNA"/>
</dbReference>
<dbReference type="InterPro" id="IPR004358">
    <property type="entry name" value="Sig_transdc_His_kin-like_C"/>
</dbReference>
<evidence type="ECO:0000259" key="8">
    <source>
        <dbReference type="PROSITE" id="PS50109"/>
    </source>
</evidence>
<evidence type="ECO:0000256" key="6">
    <source>
        <dbReference type="SAM" id="Coils"/>
    </source>
</evidence>
<keyword evidence="7" id="KW-0472">Membrane</keyword>
<proteinExistence type="predicted"/>
<dbReference type="SMART" id="SM00387">
    <property type="entry name" value="HATPase_c"/>
    <property type="match status" value="1"/>
</dbReference>
<dbReference type="Gene3D" id="3.30.565.10">
    <property type="entry name" value="Histidine kinase-like ATPase, C-terminal domain"/>
    <property type="match status" value="1"/>
</dbReference>
<dbReference type="AlphaFoldDB" id="A0A1G2DAK7"/>
<protein>
    <recommendedName>
        <fullName evidence="2">histidine kinase</fullName>
        <ecNumber evidence="2">2.7.13.3</ecNumber>
    </recommendedName>
</protein>
<dbReference type="GO" id="GO:0000155">
    <property type="term" value="F:phosphorelay sensor kinase activity"/>
    <property type="evidence" value="ECO:0007669"/>
    <property type="project" value="InterPro"/>
</dbReference>
<dbReference type="SMART" id="SM00388">
    <property type="entry name" value="HisKA"/>
    <property type="match status" value="1"/>
</dbReference>
<keyword evidence="4" id="KW-0808">Transferase</keyword>
<feature type="transmembrane region" description="Helical" evidence="7">
    <location>
        <begin position="29"/>
        <end position="47"/>
    </location>
</feature>
<name>A0A1G2DAK7_9BACT</name>
<dbReference type="Proteomes" id="UP000178636">
    <property type="component" value="Unassembled WGS sequence"/>
</dbReference>
<dbReference type="FunFam" id="3.30.565.10:FF:000006">
    <property type="entry name" value="Sensor histidine kinase WalK"/>
    <property type="match status" value="1"/>
</dbReference>
<dbReference type="InterPro" id="IPR036890">
    <property type="entry name" value="HATPase_C_sf"/>
</dbReference>
<evidence type="ECO:0000256" key="5">
    <source>
        <dbReference type="ARBA" id="ARBA00022777"/>
    </source>
</evidence>
<dbReference type="STRING" id="1798664.A3C93_03050"/>
<dbReference type="Pfam" id="PF16927">
    <property type="entry name" value="HisKA_7TM"/>
    <property type="match status" value="1"/>
</dbReference>
<dbReference type="CDD" id="cd00082">
    <property type="entry name" value="HisKA"/>
    <property type="match status" value="1"/>
</dbReference>
<dbReference type="PANTHER" id="PTHR43047">
    <property type="entry name" value="TWO-COMPONENT HISTIDINE PROTEIN KINASE"/>
    <property type="match status" value="1"/>
</dbReference>
<evidence type="ECO:0000313" key="10">
    <source>
        <dbReference type="Proteomes" id="UP000178636"/>
    </source>
</evidence>
<gene>
    <name evidence="9" type="ORF">A3C93_03050</name>
</gene>
<dbReference type="EC" id="2.7.13.3" evidence="2"/>
<evidence type="ECO:0000256" key="3">
    <source>
        <dbReference type="ARBA" id="ARBA00022553"/>
    </source>
</evidence>
<accession>A0A1G2DAK7</accession>
<evidence type="ECO:0000256" key="1">
    <source>
        <dbReference type="ARBA" id="ARBA00000085"/>
    </source>
</evidence>
<dbReference type="SUPFAM" id="SSF55874">
    <property type="entry name" value="ATPase domain of HSP90 chaperone/DNA topoisomerase II/histidine kinase"/>
    <property type="match status" value="1"/>
</dbReference>
<feature type="transmembrane region" description="Helical" evidence="7">
    <location>
        <begin position="6"/>
        <end position="22"/>
    </location>
</feature>
<dbReference type="GO" id="GO:0005886">
    <property type="term" value="C:plasma membrane"/>
    <property type="evidence" value="ECO:0007669"/>
    <property type="project" value="TreeGrafter"/>
</dbReference>